<reference evidence="3" key="1">
    <citation type="journal article" date="2019" name="Int. J. Syst. Evol. Microbiol.">
        <title>The Global Catalogue of Microorganisms (GCM) 10K type strain sequencing project: providing services to taxonomists for standard genome sequencing and annotation.</title>
        <authorList>
            <consortium name="The Broad Institute Genomics Platform"/>
            <consortium name="The Broad Institute Genome Sequencing Center for Infectious Disease"/>
            <person name="Wu L."/>
            <person name="Ma J."/>
        </authorList>
    </citation>
    <scope>NUCLEOTIDE SEQUENCE [LARGE SCALE GENOMIC DNA]</scope>
    <source>
        <strain evidence="3">CGMCC 4.1469</strain>
    </source>
</reference>
<feature type="region of interest" description="Disordered" evidence="1">
    <location>
        <begin position="99"/>
        <end position="123"/>
    </location>
</feature>
<sequence length="123" mass="13994">MFKTGQQVVCIDDQFDPWVFDLYKSLPKKDEIYTVRAIRAGRSNPQFVVNDDAEIKLAGAEFDILLLLKELNNPDDPHSSVKQELGFRSERFAPLLEETEEVEEEELVGVGAGEKEPEPAWAR</sequence>
<proteinExistence type="predicted"/>
<protein>
    <submittedName>
        <fullName evidence="2">Uncharacterized protein</fullName>
    </submittedName>
</protein>
<evidence type="ECO:0000313" key="3">
    <source>
        <dbReference type="Proteomes" id="UP001596052"/>
    </source>
</evidence>
<dbReference type="EMBL" id="JBHSMQ010000002">
    <property type="protein sequence ID" value="MFC5454841.1"/>
    <property type="molecule type" value="Genomic_DNA"/>
</dbReference>
<dbReference type="Proteomes" id="UP001596052">
    <property type="component" value="Unassembled WGS sequence"/>
</dbReference>
<keyword evidence="3" id="KW-1185">Reference proteome</keyword>
<name>A0ABW0KPI3_9BACT</name>
<organism evidence="2 3">
    <name type="scientific">Prosthecobacter fluviatilis</name>
    <dbReference type="NCBI Taxonomy" id="445931"/>
    <lineage>
        <taxon>Bacteria</taxon>
        <taxon>Pseudomonadati</taxon>
        <taxon>Verrucomicrobiota</taxon>
        <taxon>Verrucomicrobiia</taxon>
        <taxon>Verrucomicrobiales</taxon>
        <taxon>Verrucomicrobiaceae</taxon>
        <taxon>Prosthecobacter</taxon>
    </lineage>
</organism>
<gene>
    <name evidence="2" type="ORF">ACFQDI_08260</name>
</gene>
<comment type="caution">
    <text evidence="2">The sequence shown here is derived from an EMBL/GenBank/DDBJ whole genome shotgun (WGS) entry which is preliminary data.</text>
</comment>
<evidence type="ECO:0000256" key="1">
    <source>
        <dbReference type="SAM" id="MobiDB-lite"/>
    </source>
</evidence>
<evidence type="ECO:0000313" key="2">
    <source>
        <dbReference type="EMBL" id="MFC5454841.1"/>
    </source>
</evidence>
<dbReference type="RefSeq" id="WP_377165335.1">
    <property type="nucleotide sequence ID" value="NZ_JBHSMQ010000002.1"/>
</dbReference>
<accession>A0ABW0KPI3</accession>
<feature type="compositionally biased region" description="Basic and acidic residues" evidence="1">
    <location>
        <begin position="113"/>
        <end position="123"/>
    </location>
</feature>